<dbReference type="InterPro" id="IPR000924">
    <property type="entry name" value="Glu/Gln-tRNA-synth"/>
</dbReference>
<dbReference type="Proteomes" id="UP000193200">
    <property type="component" value="Unassembled WGS sequence"/>
</dbReference>
<dbReference type="Pfam" id="PF00749">
    <property type="entry name" value="tRNA-synt_1c"/>
    <property type="match status" value="1"/>
</dbReference>
<keyword evidence="7 9" id="KW-0030">Aminoacyl-tRNA synthetase</keyword>
<dbReference type="SUPFAM" id="SSF50715">
    <property type="entry name" value="Ribosomal protein L25-like"/>
    <property type="match status" value="1"/>
</dbReference>
<feature type="binding site" evidence="9">
    <location>
        <begin position="41"/>
        <end position="43"/>
    </location>
    <ligand>
        <name>ATP</name>
        <dbReference type="ChEBI" id="CHEBI:30616"/>
    </ligand>
</feature>
<reference evidence="14 15" key="1">
    <citation type="submission" date="2017-03" db="EMBL/GenBank/DDBJ databases">
        <authorList>
            <person name="Afonso C.L."/>
            <person name="Miller P.J."/>
            <person name="Scott M.A."/>
            <person name="Spackman E."/>
            <person name="Goraichik I."/>
            <person name="Dimitrov K.M."/>
            <person name="Suarez D.L."/>
            <person name="Swayne D.E."/>
        </authorList>
    </citation>
    <scope>NUCLEOTIDE SEQUENCE [LARGE SCALE GENOMIC DNA]</scope>
    <source>
        <strain evidence="14 15">CECT 7691</strain>
    </source>
</reference>
<gene>
    <name evidence="9 14" type="primary">glnS</name>
    <name evidence="14" type="ORF">OCH7691_01975</name>
</gene>
<feature type="short sequence motif" description="'KMSKS' region" evidence="9">
    <location>
        <begin position="274"/>
        <end position="278"/>
    </location>
</feature>
<keyword evidence="5 9" id="KW-0067">ATP-binding</keyword>
<dbReference type="Pfam" id="PF03950">
    <property type="entry name" value="tRNA-synt_1c_C"/>
    <property type="match status" value="1"/>
</dbReference>
<keyword evidence="4 9" id="KW-0547">Nucleotide-binding</keyword>
<evidence type="ECO:0000256" key="6">
    <source>
        <dbReference type="ARBA" id="ARBA00022917"/>
    </source>
</evidence>
<name>A0A1Y5SV31_9PROT</name>
<dbReference type="GO" id="GO:0004819">
    <property type="term" value="F:glutamine-tRNA ligase activity"/>
    <property type="evidence" value="ECO:0007669"/>
    <property type="project" value="UniProtKB-UniRule"/>
</dbReference>
<organism evidence="14 15">
    <name type="scientific">Oceanibacterium hippocampi</name>
    <dbReference type="NCBI Taxonomy" id="745714"/>
    <lineage>
        <taxon>Bacteria</taxon>
        <taxon>Pseudomonadati</taxon>
        <taxon>Pseudomonadota</taxon>
        <taxon>Alphaproteobacteria</taxon>
        <taxon>Sneathiellales</taxon>
        <taxon>Sneathiellaceae</taxon>
        <taxon>Oceanibacterium</taxon>
    </lineage>
</organism>
<dbReference type="FunFam" id="3.40.50.620:FF:000037">
    <property type="entry name" value="Glutamine--tRNA ligase cytoplasmic"/>
    <property type="match status" value="1"/>
</dbReference>
<comment type="similarity">
    <text evidence="1 9 10">Belongs to the class-I aminoacyl-tRNA synthetase family.</text>
</comment>
<comment type="subcellular location">
    <subcellularLocation>
        <location evidence="9">Cytoplasm</location>
    </subcellularLocation>
</comment>
<dbReference type="InterPro" id="IPR022861">
    <property type="entry name" value="Gln_tRNA_ligase_bac"/>
</dbReference>
<dbReference type="InterPro" id="IPR020061">
    <property type="entry name" value="Glu_tRNA_lig_a-bdl"/>
</dbReference>
<dbReference type="InterPro" id="IPR050132">
    <property type="entry name" value="Gln/Glu-tRNA_Ligase"/>
</dbReference>
<feature type="domain" description="Glutamyl/glutaminyl-tRNA synthetase class Ib anti-codon binding" evidence="12">
    <location>
        <begin position="346"/>
        <end position="446"/>
    </location>
</feature>
<feature type="binding site" evidence="9">
    <location>
        <begin position="47"/>
        <end position="53"/>
    </location>
    <ligand>
        <name>ATP</name>
        <dbReference type="ChEBI" id="CHEBI:30616"/>
    </ligand>
</feature>
<dbReference type="InterPro" id="IPR020058">
    <property type="entry name" value="Glu/Gln-tRNA-synth_Ib_cat-dom"/>
</dbReference>
<dbReference type="GO" id="GO:0005524">
    <property type="term" value="F:ATP binding"/>
    <property type="evidence" value="ECO:0007669"/>
    <property type="project" value="UniProtKB-UniRule"/>
</dbReference>
<evidence type="ECO:0000256" key="5">
    <source>
        <dbReference type="ARBA" id="ARBA00022840"/>
    </source>
</evidence>
<comment type="catalytic activity">
    <reaction evidence="8 9">
        <text>tRNA(Gln) + L-glutamine + ATP = L-glutaminyl-tRNA(Gln) + AMP + diphosphate</text>
        <dbReference type="Rhea" id="RHEA:20121"/>
        <dbReference type="Rhea" id="RHEA-COMP:9662"/>
        <dbReference type="Rhea" id="RHEA-COMP:9681"/>
        <dbReference type="ChEBI" id="CHEBI:30616"/>
        <dbReference type="ChEBI" id="CHEBI:33019"/>
        <dbReference type="ChEBI" id="CHEBI:58359"/>
        <dbReference type="ChEBI" id="CHEBI:78442"/>
        <dbReference type="ChEBI" id="CHEBI:78521"/>
        <dbReference type="ChEBI" id="CHEBI:456215"/>
        <dbReference type="EC" id="6.1.1.18"/>
    </reaction>
</comment>
<evidence type="ECO:0000256" key="8">
    <source>
        <dbReference type="ARBA" id="ARBA00048270"/>
    </source>
</evidence>
<dbReference type="FunCoup" id="A0A1Y5SV31">
    <property type="interactions" value="518"/>
</dbReference>
<dbReference type="EMBL" id="FWFR01000001">
    <property type="protein sequence ID" value="SLN45707.1"/>
    <property type="molecule type" value="Genomic_DNA"/>
</dbReference>
<dbReference type="FunFam" id="3.90.800.10:FF:000001">
    <property type="entry name" value="Glutamine--tRNA ligase"/>
    <property type="match status" value="1"/>
</dbReference>
<dbReference type="Pfam" id="PF20974">
    <property type="entry name" value="tRNA-synt_1c_C2"/>
    <property type="match status" value="1"/>
</dbReference>
<dbReference type="InParanoid" id="A0A1Y5SV31"/>
<evidence type="ECO:0000259" key="12">
    <source>
        <dbReference type="Pfam" id="PF03950"/>
    </source>
</evidence>
<feature type="domain" description="tRNA synthetases class I (E and Q) anti-codon binding" evidence="13">
    <location>
        <begin position="463"/>
        <end position="536"/>
    </location>
</feature>
<feature type="binding site" evidence="9">
    <location>
        <position position="237"/>
    </location>
    <ligand>
        <name>ATP</name>
        <dbReference type="ChEBI" id="CHEBI:30616"/>
    </ligand>
</feature>
<dbReference type="InterPro" id="IPR004514">
    <property type="entry name" value="Gln-tRNA-synth"/>
</dbReference>
<evidence type="ECO:0000256" key="1">
    <source>
        <dbReference type="ARBA" id="ARBA00005594"/>
    </source>
</evidence>
<dbReference type="InterPro" id="IPR001412">
    <property type="entry name" value="aa-tRNA-synth_I_CS"/>
</dbReference>
<feature type="binding site" evidence="9">
    <location>
        <position position="73"/>
    </location>
    <ligand>
        <name>L-glutamine</name>
        <dbReference type="ChEBI" id="CHEBI:58359"/>
    </ligand>
</feature>
<dbReference type="PRINTS" id="PR00987">
    <property type="entry name" value="TRNASYNTHGLU"/>
</dbReference>
<evidence type="ECO:0000256" key="10">
    <source>
        <dbReference type="RuleBase" id="RU363037"/>
    </source>
</evidence>
<evidence type="ECO:0000256" key="4">
    <source>
        <dbReference type="ARBA" id="ARBA00022741"/>
    </source>
</evidence>
<dbReference type="InterPro" id="IPR014729">
    <property type="entry name" value="Rossmann-like_a/b/a_fold"/>
</dbReference>
<proteinExistence type="inferred from homology"/>
<dbReference type="GO" id="GO:0005829">
    <property type="term" value="C:cytosol"/>
    <property type="evidence" value="ECO:0007669"/>
    <property type="project" value="TreeGrafter"/>
</dbReference>
<dbReference type="OrthoDB" id="9807503at2"/>
<feature type="domain" description="Glutamyl/glutaminyl-tRNA synthetase class Ib catalytic" evidence="11">
    <location>
        <begin position="33"/>
        <end position="343"/>
    </location>
</feature>
<dbReference type="Gene3D" id="3.90.800.10">
    <property type="entry name" value="Glutamyl-tRNA Synthetase, Domain 3"/>
    <property type="match status" value="1"/>
</dbReference>
<evidence type="ECO:0000256" key="7">
    <source>
        <dbReference type="ARBA" id="ARBA00023146"/>
    </source>
</evidence>
<dbReference type="SUPFAM" id="SSF52374">
    <property type="entry name" value="Nucleotidylyl transferase"/>
    <property type="match status" value="1"/>
</dbReference>
<dbReference type="RefSeq" id="WP_085883185.1">
    <property type="nucleotide sequence ID" value="NZ_FWFR01000001.1"/>
</dbReference>
<dbReference type="PANTHER" id="PTHR43097">
    <property type="entry name" value="GLUTAMINE-TRNA LIGASE"/>
    <property type="match status" value="1"/>
</dbReference>
<feature type="binding site" evidence="9">
    <location>
        <begin position="275"/>
        <end position="277"/>
    </location>
    <ligand>
        <name>ATP</name>
        <dbReference type="ChEBI" id="CHEBI:30616"/>
    </ligand>
</feature>
<protein>
    <recommendedName>
        <fullName evidence="9">Glutamine--tRNA ligase</fullName>
        <ecNumber evidence="9">6.1.1.18</ecNumber>
    </recommendedName>
    <alternativeName>
        <fullName evidence="9">Glutaminyl-tRNA synthetase</fullName>
        <shortName evidence="9">GlnRS</shortName>
    </alternativeName>
</protein>
<dbReference type="GO" id="GO:0006424">
    <property type="term" value="P:glutamyl-tRNA aminoacylation"/>
    <property type="evidence" value="ECO:0007669"/>
    <property type="project" value="UniProtKB-UniRule"/>
</dbReference>
<evidence type="ECO:0000256" key="9">
    <source>
        <dbReference type="HAMAP-Rule" id="MF_00126"/>
    </source>
</evidence>
<comment type="caution">
    <text evidence="9">Lacks conserved residue(s) required for the propagation of feature annotation.</text>
</comment>
<sequence length="565" mass="64032">MSQAETGVGSRDELTDFIREIVRGDLEAGRVGQVVTRFPPEPNGYLHLGHAKSICLNFGIAESFGGRCHLRFDDTNPTKEEARYIEAIKADVAWLGFDWGEHLYFASDNFEQLYAWAEHLISAGKAYVDDLDAEQIREYRGTLTEPGRESPYRDRGVAENLDLFRRMRAGEFPNGARVLRARIDMTSGNINLRDPVLYRILNAPHPRTGTAWHIYPTYDFAHGQSDAIEGITHSVCTLEFEDHRPLYDWLIENLPTPSRPRQYEFARLKLTHTVLSKRRLIQLVEEGHVSGWDDPRMPTLSAMRRRGVPPEALRDLAHKVGVTKSDSTVEMSFVDYCIRETLNNSAERRMAVLNPLKVVIENYPEGETETLTAINNPNDPEAGSREVPFSRELYIERDDFMEDPPRKFFRLAPGREVRLRYAYFLTCTRVVKDAAGEIVELRCTYDPATKGGDAPDGRKVKGTLHWVSASHAVRADVRLYDHLFNRPDPGAEGDYLADLNPDSLVVLNDCRLEPSLAESTVGKAVQFERLGYFCRDPETTADGRPVFNRTVGLRDSWAKIQSKGG</sequence>
<dbReference type="FunFam" id="1.10.1160.10:FF:000001">
    <property type="entry name" value="Glutamine--tRNA ligase"/>
    <property type="match status" value="1"/>
</dbReference>
<evidence type="ECO:0000259" key="11">
    <source>
        <dbReference type="Pfam" id="PF00749"/>
    </source>
</evidence>
<dbReference type="PROSITE" id="PS00178">
    <property type="entry name" value="AA_TRNA_LIGASE_I"/>
    <property type="match status" value="1"/>
</dbReference>
<dbReference type="InterPro" id="IPR020059">
    <property type="entry name" value="Glu/Gln-tRNA-synth_Ib_codon-bd"/>
</dbReference>
<comment type="subunit">
    <text evidence="9">Monomer.</text>
</comment>
<dbReference type="NCBIfam" id="TIGR00440">
    <property type="entry name" value="glnS"/>
    <property type="match status" value="1"/>
</dbReference>
<dbReference type="GO" id="GO:0006425">
    <property type="term" value="P:glutaminyl-tRNA aminoacylation"/>
    <property type="evidence" value="ECO:0007669"/>
    <property type="project" value="UniProtKB-UniRule"/>
</dbReference>
<dbReference type="AlphaFoldDB" id="A0A1Y5SV31"/>
<dbReference type="InterPro" id="IPR011035">
    <property type="entry name" value="Ribosomal_bL25/Gln-tRNA_synth"/>
</dbReference>
<dbReference type="EC" id="6.1.1.18" evidence="9"/>
<evidence type="ECO:0000256" key="3">
    <source>
        <dbReference type="ARBA" id="ARBA00022598"/>
    </source>
</evidence>
<evidence type="ECO:0000313" key="15">
    <source>
        <dbReference type="Proteomes" id="UP000193200"/>
    </source>
</evidence>
<evidence type="ECO:0000259" key="13">
    <source>
        <dbReference type="Pfam" id="PF20974"/>
    </source>
</evidence>
<keyword evidence="2 9" id="KW-0963">Cytoplasm</keyword>
<dbReference type="Gene3D" id="1.10.1160.10">
    <property type="entry name" value="Glutamyl-trna Synthetase, Domain 2"/>
    <property type="match status" value="1"/>
</dbReference>
<dbReference type="NCBIfam" id="NF011291">
    <property type="entry name" value="PRK14703.1"/>
    <property type="match status" value="1"/>
</dbReference>
<dbReference type="FunFam" id="2.40.240.10:FF:000001">
    <property type="entry name" value="Glutamine--tRNA ligase"/>
    <property type="match status" value="1"/>
</dbReference>
<dbReference type="Gene3D" id="3.40.50.620">
    <property type="entry name" value="HUPs"/>
    <property type="match status" value="1"/>
</dbReference>
<feature type="binding site" evidence="9">
    <location>
        <begin position="267"/>
        <end position="268"/>
    </location>
    <ligand>
        <name>ATP</name>
        <dbReference type="ChEBI" id="CHEBI:30616"/>
    </ligand>
</feature>
<keyword evidence="15" id="KW-1185">Reference proteome</keyword>
<feature type="binding site" evidence="9">
    <location>
        <position position="218"/>
    </location>
    <ligand>
        <name>L-glutamine</name>
        <dbReference type="ChEBI" id="CHEBI:58359"/>
    </ligand>
</feature>
<dbReference type="Gene3D" id="2.40.240.10">
    <property type="entry name" value="Ribosomal Protein L25, Chain P"/>
    <property type="match status" value="2"/>
</dbReference>
<dbReference type="PANTHER" id="PTHR43097:SF5">
    <property type="entry name" value="GLUTAMATE--TRNA LIGASE"/>
    <property type="match status" value="1"/>
</dbReference>
<feature type="short sequence motif" description="'HIGH' region" evidence="9">
    <location>
        <begin position="40"/>
        <end position="50"/>
    </location>
</feature>
<dbReference type="InterPro" id="IPR049437">
    <property type="entry name" value="tRNA-synt_1c_C2"/>
</dbReference>
<dbReference type="InterPro" id="IPR020056">
    <property type="entry name" value="Rbsml_bL25/Gln-tRNA_synth_N"/>
</dbReference>
<accession>A0A1Y5SV31</accession>
<keyword evidence="6 9" id="KW-0648">Protein biosynthesis</keyword>
<keyword evidence="3 9" id="KW-0436">Ligase</keyword>
<evidence type="ECO:0000313" key="14">
    <source>
        <dbReference type="EMBL" id="SLN45707.1"/>
    </source>
</evidence>
<dbReference type="HAMAP" id="MF_00126">
    <property type="entry name" value="Gln_tRNA_synth"/>
    <property type="match status" value="1"/>
</dbReference>
<evidence type="ECO:0000256" key="2">
    <source>
        <dbReference type="ARBA" id="ARBA00022490"/>
    </source>
</evidence>